<name>A0A921INE8_9ACTN</name>
<reference evidence="2" key="1">
    <citation type="journal article" date="2021" name="PeerJ">
        <title>Extensive microbial diversity within the chicken gut microbiome revealed by metagenomics and culture.</title>
        <authorList>
            <person name="Gilroy R."/>
            <person name="Ravi A."/>
            <person name="Getino M."/>
            <person name="Pursley I."/>
            <person name="Horton D.L."/>
            <person name="Alikhan N.F."/>
            <person name="Baker D."/>
            <person name="Gharbi K."/>
            <person name="Hall N."/>
            <person name="Watson M."/>
            <person name="Adriaenssens E.M."/>
            <person name="Foster-Nyarko E."/>
            <person name="Jarju S."/>
            <person name="Secka A."/>
            <person name="Antonio M."/>
            <person name="Oren A."/>
            <person name="Chaudhuri R.R."/>
            <person name="La Ragione R."/>
            <person name="Hildebrand F."/>
            <person name="Pallen M.J."/>
        </authorList>
    </citation>
    <scope>NUCLEOTIDE SEQUENCE</scope>
    <source>
        <strain evidence="2">ChiGjej2B2-7701</strain>
    </source>
</reference>
<evidence type="ECO:0000256" key="1">
    <source>
        <dbReference type="SAM" id="Phobius"/>
    </source>
</evidence>
<evidence type="ECO:0000313" key="2">
    <source>
        <dbReference type="EMBL" id="HJG30212.1"/>
    </source>
</evidence>
<keyword evidence="1" id="KW-0472">Membrane</keyword>
<feature type="transmembrane region" description="Helical" evidence="1">
    <location>
        <begin position="62"/>
        <end position="89"/>
    </location>
</feature>
<proteinExistence type="predicted"/>
<dbReference type="EMBL" id="DYVF01000020">
    <property type="protein sequence ID" value="HJG30212.1"/>
    <property type="molecule type" value="Genomic_DNA"/>
</dbReference>
<keyword evidence="1" id="KW-0812">Transmembrane</keyword>
<sequence length="126" mass="13008">MAWILTAVVYVLVAGASAFAVFSGSPFNLVTLAAACLAAGLRTAFMMHIYKMQGALPARHHGLSLNVLVAGVWIYIETALACVLAVYGIGLVCAHETTSSTAIGVAFAAFPVGLIQPWKAPSATEG</sequence>
<keyword evidence="1" id="KW-1133">Transmembrane helix</keyword>
<comment type="caution">
    <text evidence="2">The sequence shown here is derived from an EMBL/GenBank/DDBJ whole genome shotgun (WGS) entry which is preliminary data.</text>
</comment>
<evidence type="ECO:0000313" key="3">
    <source>
        <dbReference type="Proteomes" id="UP000746751"/>
    </source>
</evidence>
<protein>
    <submittedName>
        <fullName evidence="2">Uncharacterized protein</fullName>
    </submittedName>
</protein>
<dbReference type="Proteomes" id="UP000746751">
    <property type="component" value="Unassembled WGS sequence"/>
</dbReference>
<accession>A0A921INE8</accession>
<organism evidence="2 3">
    <name type="scientific">Collinsella ihumii</name>
    <dbReference type="NCBI Taxonomy" id="1720204"/>
    <lineage>
        <taxon>Bacteria</taxon>
        <taxon>Bacillati</taxon>
        <taxon>Actinomycetota</taxon>
        <taxon>Coriobacteriia</taxon>
        <taxon>Coriobacteriales</taxon>
        <taxon>Coriobacteriaceae</taxon>
        <taxon>Collinsella</taxon>
    </lineage>
</organism>
<feature type="transmembrane region" description="Helical" evidence="1">
    <location>
        <begin position="30"/>
        <end position="50"/>
    </location>
</feature>
<dbReference type="AlphaFoldDB" id="A0A921INE8"/>
<reference evidence="2" key="2">
    <citation type="submission" date="2021-09" db="EMBL/GenBank/DDBJ databases">
        <authorList>
            <person name="Gilroy R."/>
        </authorList>
    </citation>
    <scope>NUCLEOTIDE SEQUENCE</scope>
    <source>
        <strain evidence="2">ChiGjej2B2-7701</strain>
    </source>
</reference>
<gene>
    <name evidence="2" type="ORF">K8U80_02320</name>
</gene>